<evidence type="ECO:0000313" key="2">
    <source>
        <dbReference type="EMBL" id="MFC3266894.1"/>
    </source>
</evidence>
<feature type="chain" id="PRO_5047263592" evidence="1">
    <location>
        <begin position="30"/>
        <end position="105"/>
    </location>
</feature>
<keyword evidence="3" id="KW-1185">Reference proteome</keyword>
<evidence type="ECO:0000256" key="1">
    <source>
        <dbReference type="SAM" id="SignalP"/>
    </source>
</evidence>
<evidence type="ECO:0000313" key="3">
    <source>
        <dbReference type="Proteomes" id="UP001595536"/>
    </source>
</evidence>
<proteinExistence type="predicted"/>
<dbReference type="EMBL" id="JBHRUV010000061">
    <property type="protein sequence ID" value="MFC3266894.1"/>
    <property type="molecule type" value="Genomic_DNA"/>
</dbReference>
<name>A0ABV7LH86_9HYPH</name>
<protein>
    <submittedName>
        <fullName evidence="2">Uncharacterized protein</fullName>
    </submittedName>
</protein>
<feature type="signal peptide" evidence="1">
    <location>
        <begin position="1"/>
        <end position="29"/>
    </location>
</feature>
<dbReference type="Proteomes" id="UP001595536">
    <property type="component" value="Unassembled WGS sequence"/>
</dbReference>
<dbReference type="RefSeq" id="WP_376830699.1">
    <property type="nucleotide sequence ID" value="NZ_JBHLWR010000006.1"/>
</dbReference>
<gene>
    <name evidence="2" type="ORF">ACFOEX_11115</name>
</gene>
<organism evidence="2 3">
    <name type="scientific">Camelimonas abortus</name>
    <dbReference type="NCBI Taxonomy" id="1017184"/>
    <lineage>
        <taxon>Bacteria</taxon>
        <taxon>Pseudomonadati</taxon>
        <taxon>Pseudomonadota</taxon>
        <taxon>Alphaproteobacteria</taxon>
        <taxon>Hyphomicrobiales</taxon>
        <taxon>Chelatococcaceae</taxon>
        <taxon>Camelimonas</taxon>
    </lineage>
</organism>
<keyword evidence="1" id="KW-0732">Signal</keyword>
<accession>A0ABV7LH86</accession>
<reference evidence="3" key="1">
    <citation type="journal article" date="2019" name="Int. J. Syst. Evol. Microbiol.">
        <title>The Global Catalogue of Microorganisms (GCM) 10K type strain sequencing project: providing services to taxonomists for standard genome sequencing and annotation.</title>
        <authorList>
            <consortium name="The Broad Institute Genomics Platform"/>
            <consortium name="The Broad Institute Genome Sequencing Center for Infectious Disease"/>
            <person name="Wu L."/>
            <person name="Ma J."/>
        </authorList>
    </citation>
    <scope>NUCLEOTIDE SEQUENCE [LARGE SCALE GENOMIC DNA]</scope>
    <source>
        <strain evidence="3">CCM 7941</strain>
    </source>
</reference>
<comment type="caution">
    <text evidence="2">The sequence shown here is derived from an EMBL/GenBank/DDBJ whole genome shotgun (WGS) entry which is preliminary data.</text>
</comment>
<sequence>MEMVMDGGLRAAALAIAFTLALAAAPAGAGVRAPEIRPAARPAQFVCDSAGCGLRQGAAAPAREYLGRPYIAGTPAEREALAERDRLRRERARREGDGGVTQGSR</sequence>